<organism evidence="3 4">
    <name type="scientific">Govanella unica</name>
    <dbReference type="NCBI Taxonomy" id="2975056"/>
    <lineage>
        <taxon>Bacteria</taxon>
        <taxon>Pseudomonadati</taxon>
        <taxon>Pseudomonadota</taxon>
        <taxon>Alphaproteobacteria</taxon>
        <taxon>Emcibacterales</taxon>
        <taxon>Govanellaceae</taxon>
        <taxon>Govanella</taxon>
    </lineage>
</organism>
<dbReference type="AlphaFoldDB" id="A0A9X3TY61"/>
<keyword evidence="1" id="KW-0472">Membrane</keyword>
<evidence type="ECO:0000256" key="1">
    <source>
        <dbReference type="SAM" id="Phobius"/>
    </source>
</evidence>
<reference evidence="3" key="1">
    <citation type="submission" date="2022-08" db="EMBL/GenBank/DDBJ databases">
        <authorList>
            <person name="Vandamme P."/>
            <person name="Hettiarachchi A."/>
            <person name="Peeters C."/>
            <person name="Cnockaert M."/>
            <person name="Carlier A."/>
        </authorList>
    </citation>
    <scope>NUCLEOTIDE SEQUENCE</scope>
    <source>
        <strain evidence="3">LMG 31809</strain>
    </source>
</reference>
<evidence type="ECO:0000313" key="3">
    <source>
        <dbReference type="EMBL" id="MDA5193918.1"/>
    </source>
</evidence>
<protein>
    <submittedName>
        <fullName evidence="3">Pilus assembly protein</fullName>
    </submittedName>
</protein>
<feature type="transmembrane region" description="Helical" evidence="1">
    <location>
        <begin position="38"/>
        <end position="60"/>
    </location>
</feature>
<keyword evidence="4" id="KW-1185">Reference proteome</keyword>
<dbReference type="InterPro" id="IPR012495">
    <property type="entry name" value="TadE-like_dom"/>
</dbReference>
<reference evidence="3" key="2">
    <citation type="journal article" date="2023" name="Syst. Appl. Microbiol.">
        <title>Govania unica gen. nov., sp. nov., a rare biosphere bacterium that represents a novel family in the class Alphaproteobacteria.</title>
        <authorList>
            <person name="Vandamme P."/>
            <person name="Peeters C."/>
            <person name="Hettiarachchi A."/>
            <person name="Cnockaert M."/>
            <person name="Carlier A."/>
        </authorList>
    </citation>
    <scope>NUCLEOTIDE SEQUENCE</scope>
    <source>
        <strain evidence="3">LMG 31809</strain>
    </source>
</reference>
<dbReference type="RefSeq" id="WP_274943625.1">
    <property type="nucleotide sequence ID" value="NZ_JANWOI010000003.1"/>
</dbReference>
<comment type="caution">
    <text evidence="3">The sequence shown here is derived from an EMBL/GenBank/DDBJ whole genome shotgun (WGS) entry which is preliminary data.</text>
</comment>
<dbReference type="Proteomes" id="UP001141619">
    <property type="component" value="Unassembled WGS sequence"/>
</dbReference>
<gene>
    <name evidence="3" type="ORF">NYP16_08140</name>
</gene>
<proteinExistence type="predicted"/>
<dbReference type="EMBL" id="JANWOI010000003">
    <property type="protein sequence ID" value="MDA5193918.1"/>
    <property type="molecule type" value="Genomic_DNA"/>
</dbReference>
<feature type="domain" description="TadE-like" evidence="2">
    <location>
        <begin position="32"/>
        <end position="74"/>
    </location>
</feature>
<accession>A0A9X3TY61</accession>
<evidence type="ECO:0000313" key="4">
    <source>
        <dbReference type="Proteomes" id="UP001141619"/>
    </source>
</evidence>
<name>A0A9X3TY61_9PROT</name>
<keyword evidence="1" id="KW-0812">Transmembrane</keyword>
<keyword evidence="1" id="KW-1133">Transmembrane helix</keyword>
<evidence type="ECO:0000259" key="2">
    <source>
        <dbReference type="Pfam" id="PF07811"/>
    </source>
</evidence>
<dbReference type="Pfam" id="PF07811">
    <property type="entry name" value="TadE"/>
    <property type="match status" value="1"/>
</dbReference>
<sequence length="210" mass="23124">MPATRHRPAFSARSGKLSFRLRLRTLRKDQEGATALEFALIAPVLFLLTFGTLEMGLAMLAQQIMESATFTASRLGKTGYSANGNFEDQTARLTAMRKILNDRAGILLDANKISITTKAYNQFDQIGQPEPFIDTNGNGIRDEGENYTDVNMNGKYDSDMGADGLGNAKQVVVYTVTYPWTLKTPFIGRVMGNNGVLNLSARTVVQNEPY</sequence>